<evidence type="ECO:0000256" key="1">
    <source>
        <dbReference type="SAM" id="SignalP"/>
    </source>
</evidence>
<organism evidence="2 3">
    <name type="scientific">Anaerobaca lacustris</name>
    <dbReference type="NCBI Taxonomy" id="3044600"/>
    <lineage>
        <taxon>Bacteria</taxon>
        <taxon>Pseudomonadati</taxon>
        <taxon>Planctomycetota</taxon>
        <taxon>Phycisphaerae</taxon>
        <taxon>Sedimentisphaerales</taxon>
        <taxon>Anaerobacaceae</taxon>
        <taxon>Anaerobaca</taxon>
    </lineage>
</organism>
<sequence>MARVCRICAVVAILSVMAAGTSSQAVALGDRWAETGVFFREHWAEFDAAVSNSSGRMLRVNDAELSLHPEYGRRPEARANGLTLIDVPEDLFTLQGADLYLEVWGGHPKTANKRFLVNGKRLYAIADDGCEAGHCAYTYPLVHLEVAELVTGRNAVQFACDRGETFWGHFIIDEAAIRCYLTPDHPDLALRGLEGFSARVLLSSGDKVLGDDVSIALSYPKRFEDQIESVEYFGRYHGFDDDGDGQTNDWHGYTHDRKYVGHIGRATLAPFSAAWDTRMVPDQDRPMALRALVRLKGGLRYWTPIVDGLVFATGRHHVQMYVCRDMPVPFWSRASQVRKATIELPDDLSALESARLILKIWDGGEGTVAEPFKINGYPYAITSGRANHDVVHTEIEVDPAHLKPGANTLTLLSDTDHHGVEVLLPGPCLVVRYARSER</sequence>
<dbReference type="RefSeq" id="WP_349246443.1">
    <property type="nucleotide sequence ID" value="NZ_JASCXX010000027.1"/>
</dbReference>
<name>A0AAW6TZI7_9BACT</name>
<feature type="chain" id="PRO_5043723003" evidence="1">
    <location>
        <begin position="28"/>
        <end position="438"/>
    </location>
</feature>
<feature type="signal peptide" evidence="1">
    <location>
        <begin position="1"/>
        <end position="27"/>
    </location>
</feature>
<gene>
    <name evidence="2" type="ORF">QJ522_18385</name>
</gene>
<dbReference type="EMBL" id="JASCXX010000027">
    <property type="protein sequence ID" value="MDI6451035.1"/>
    <property type="molecule type" value="Genomic_DNA"/>
</dbReference>
<proteinExistence type="predicted"/>
<keyword evidence="1" id="KW-0732">Signal</keyword>
<protein>
    <submittedName>
        <fullName evidence="2">Uncharacterized protein</fullName>
    </submittedName>
</protein>
<dbReference type="Proteomes" id="UP001431776">
    <property type="component" value="Unassembled WGS sequence"/>
</dbReference>
<reference evidence="2" key="1">
    <citation type="submission" date="2023-05" db="EMBL/GenBank/DDBJ databases">
        <title>Anaerotaeda fermentans gen. nov., sp. nov., a novel anaerobic planctomycete of the new family within the order Sedimentisphaerales isolated from Taman Peninsula, Russia.</title>
        <authorList>
            <person name="Khomyakova M.A."/>
            <person name="Merkel A.Y."/>
            <person name="Slobodkin A.I."/>
        </authorList>
    </citation>
    <scope>NUCLEOTIDE SEQUENCE</scope>
    <source>
        <strain evidence="2">M17dextr</strain>
    </source>
</reference>
<accession>A0AAW6TZI7</accession>
<evidence type="ECO:0000313" key="2">
    <source>
        <dbReference type="EMBL" id="MDI6451035.1"/>
    </source>
</evidence>
<dbReference type="AlphaFoldDB" id="A0AAW6TZI7"/>
<keyword evidence="3" id="KW-1185">Reference proteome</keyword>
<comment type="caution">
    <text evidence="2">The sequence shown here is derived from an EMBL/GenBank/DDBJ whole genome shotgun (WGS) entry which is preliminary data.</text>
</comment>
<evidence type="ECO:0000313" key="3">
    <source>
        <dbReference type="Proteomes" id="UP001431776"/>
    </source>
</evidence>